<dbReference type="CDD" id="cd04301">
    <property type="entry name" value="NAT_SF"/>
    <property type="match status" value="1"/>
</dbReference>
<dbReference type="STRING" id="152573.SAMN04488051_104303"/>
<dbReference type="GO" id="GO:0016747">
    <property type="term" value="F:acyltransferase activity, transferring groups other than amino-acyl groups"/>
    <property type="evidence" value="ECO:0007669"/>
    <property type="project" value="InterPro"/>
</dbReference>
<keyword evidence="4" id="KW-0689">Ribosomal protein</keyword>
<evidence type="ECO:0000256" key="1">
    <source>
        <dbReference type="ARBA" id="ARBA00022679"/>
    </source>
</evidence>
<keyword evidence="4" id="KW-0687">Ribonucleoprotein</keyword>
<reference evidence="4 5" key="1">
    <citation type="submission" date="2016-10" db="EMBL/GenBank/DDBJ databases">
        <authorList>
            <person name="de Groot N.N."/>
        </authorList>
    </citation>
    <scope>NUCLEOTIDE SEQUENCE [LARGE SCALE GENOMIC DNA]</scope>
    <source>
        <strain evidence="4 5">CGMCC 1.3430</strain>
    </source>
</reference>
<keyword evidence="2" id="KW-0012">Acyltransferase</keyword>
<accession>A0A1H4CSK9</accession>
<keyword evidence="1" id="KW-0808">Transferase</keyword>
<dbReference type="PANTHER" id="PTHR43877">
    <property type="entry name" value="AMINOALKYLPHOSPHONATE N-ACETYLTRANSFERASE-RELATED-RELATED"/>
    <property type="match status" value="1"/>
</dbReference>
<dbReference type="Proteomes" id="UP000198773">
    <property type="component" value="Unassembled WGS sequence"/>
</dbReference>
<evidence type="ECO:0000256" key="2">
    <source>
        <dbReference type="ARBA" id="ARBA00023315"/>
    </source>
</evidence>
<name>A0A1H4CSK9_ALKAM</name>
<dbReference type="Pfam" id="PF00583">
    <property type="entry name" value="Acetyltransf_1"/>
    <property type="match status" value="1"/>
</dbReference>
<organism evidence="4 5">
    <name type="scientific">Alkalimonas amylolytica</name>
    <dbReference type="NCBI Taxonomy" id="152573"/>
    <lineage>
        <taxon>Bacteria</taxon>
        <taxon>Pseudomonadati</taxon>
        <taxon>Pseudomonadota</taxon>
        <taxon>Gammaproteobacteria</taxon>
        <taxon>Alkalimonas</taxon>
    </lineage>
</organism>
<dbReference type="GO" id="GO:0005840">
    <property type="term" value="C:ribosome"/>
    <property type="evidence" value="ECO:0007669"/>
    <property type="project" value="UniProtKB-KW"/>
</dbReference>
<dbReference type="InterPro" id="IPR016181">
    <property type="entry name" value="Acyl_CoA_acyltransferase"/>
</dbReference>
<dbReference type="Gene3D" id="3.40.630.30">
    <property type="match status" value="1"/>
</dbReference>
<dbReference type="AlphaFoldDB" id="A0A1H4CSK9"/>
<dbReference type="InterPro" id="IPR000182">
    <property type="entry name" value="GNAT_dom"/>
</dbReference>
<evidence type="ECO:0000313" key="4">
    <source>
        <dbReference type="EMBL" id="SEA63102.1"/>
    </source>
</evidence>
<feature type="domain" description="N-acetyltransferase" evidence="3">
    <location>
        <begin position="21"/>
        <end position="175"/>
    </location>
</feature>
<gene>
    <name evidence="4" type="ORF">SAMN04488051_104303</name>
</gene>
<dbReference type="InterPro" id="IPR050832">
    <property type="entry name" value="Bact_Acetyltransf"/>
</dbReference>
<evidence type="ECO:0000313" key="5">
    <source>
        <dbReference type="Proteomes" id="UP000198773"/>
    </source>
</evidence>
<dbReference type="EMBL" id="FNRM01000004">
    <property type="protein sequence ID" value="SEA63102.1"/>
    <property type="molecule type" value="Genomic_DNA"/>
</dbReference>
<sequence>MVILSMLTASALNFHLTLPGLAVRQATEADQEFLLALYAATRQDLQQLQLPPAQAEHLITMQYQAQYSGYRQQYPKACSLIIEYANCGIGRILLDTANTNIRLIDIALLPDHRRQGYARACIRALQDFAVQRNKPVQLSVYQDNIAAHTLYLELGFSPIQSSPPFLSLCWLPTATGGL</sequence>
<protein>
    <submittedName>
        <fullName evidence="4">Ribosomal protein S18 acetylase RimI</fullName>
    </submittedName>
</protein>
<keyword evidence="5" id="KW-1185">Reference proteome</keyword>
<dbReference type="PANTHER" id="PTHR43877:SF2">
    <property type="entry name" value="AMINOALKYLPHOSPHONATE N-ACETYLTRANSFERASE-RELATED"/>
    <property type="match status" value="1"/>
</dbReference>
<dbReference type="PROSITE" id="PS51186">
    <property type="entry name" value="GNAT"/>
    <property type="match status" value="1"/>
</dbReference>
<evidence type="ECO:0000259" key="3">
    <source>
        <dbReference type="PROSITE" id="PS51186"/>
    </source>
</evidence>
<dbReference type="SUPFAM" id="SSF55729">
    <property type="entry name" value="Acyl-CoA N-acyltransferases (Nat)"/>
    <property type="match status" value="1"/>
</dbReference>
<proteinExistence type="predicted"/>